<reference evidence="3 4" key="1">
    <citation type="submission" date="2019-10" db="EMBL/GenBank/DDBJ databases">
        <title>Whole genome shotgun sequence of Acrocarpospora macrocephala NBRC 16266.</title>
        <authorList>
            <person name="Ichikawa N."/>
            <person name="Kimura A."/>
            <person name="Kitahashi Y."/>
            <person name="Komaki H."/>
            <person name="Oguchi A."/>
        </authorList>
    </citation>
    <scope>NUCLEOTIDE SEQUENCE [LARGE SCALE GENOMIC DNA]</scope>
    <source>
        <strain evidence="3 4">NBRC 16266</strain>
    </source>
</reference>
<dbReference type="Pfam" id="PF13452">
    <property type="entry name" value="FAS1_DH_region"/>
    <property type="match status" value="1"/>
</dbReference>
<dbReference type="PANTHER" id="PTHR28152">
    <property type="entry name" value="HYDROXYACYL-THIOESTER DEHYDRATASE TYPE 2, MITOCHONDRIAL"/>
    <property type="match status" value="1"/>
</dbReference>
<dbReference type="GO" id="GO:0019171">
    <property type="term" value="F:(3R)-hydroxyacyl-[acyl-carrier-protein] dehydratase activity"/>
    <property type="evidence" value="ECO:0007669"/>
    <property type="project" value="TreeGrafter"/>
</dbReference>
<dbReference type="Gene3D" id="3.10.129.10">
    <property type="entry name" value="Hotdog Thioesterase"/>
    <property type="match status" value="2"/>
</dbReference>
<organism evidence="3 4">
    <name type="scientific">Acrocarpospora macrocephala</name>
    <dbReference type="NCBI Taxonomy" id="150177"/>
    <lineage>
        <taxon>Bacteria</taxon>
        <taxon>Bacillati</taxon>
        <taxon>Actinomycetota</taxon>
        <taxon>Actinomycetes</taxon>
        <taxon>Streptosporangiales</taxon>
        <taxon>Streptosporangiaceae</taxon>
        <taxon>Acrocarpospora</taxon>
    </lineage>
</organism>
<comment type="caution">
    <text evidence="3">The sequence shown here is derived from an EMBL/GenBank/DDBJ whole genome shotgun (WGS) entry which is preliminary data.</text>
</comment>
<gene>
    <name evidence="3" type="ORF">Amac_075510</name>
</gene>
<dbReference type="SUPFAM" id="SSF54637">
    <property type="entry name" value="Thioesterase/thiol ester dehydrase-isomerase"/>
    <property type="match status" value="2"/>
</dbReference>
<sequence>MLMDLRREGVIDPHAGRALAGLLGVEAVAAGEPGGSLPPMWHWVQLLDEWRQDELGPDGHPLAGQPGPGRTRMFAGGRTRHLRPLRVGETAMRSSGVVASVDKTGRSGPLTFVTVRHEFRQGGELAITEEQDIVYQPPGVLPTTDGGLPMGEPRFVFDVDPVVLFRFSALTYNAHRIHYDHRFAAAEGYADLVVHGPLLIVLMAELFRRYGAGFGWTGIPISAAGARPRAAATDRGHGRARRGRGL</sequence>
<name>A0A5M3WYD3_9ACTN</name>
<evidence type="ECO:0000313" key="4">
    <source>
        <dbReference type="Proteomes" id="UP000331127"/>
    </source>
</evidence>
<proteinExistence type="predicted"/>
<dbReference type="AlphaFoldDB" id="A0A5M3WYD3"/>
<dbReference type="Proteomes" id="UP000331127">
    <property type="component" value="Unassembled WGS sequence"/>
</dbReference>
<protein>
    <recommendedName>
        <fullName evidence="2">FAS1-like dehydratase domain-containing protein</fullName>
    </recommendedName>
</protein>
<evidence type="ECO:0000256" key="1">
    <source>
        <dbReference type="SAM" id="MobiDB-lite"/>
    </source>
</evidence>
<feature type="domain" description="FAS1-like dehydratase" evidence="2">
    <location>
        <begin position="66"/>
        <end position="127"/>
    </location>
</feature>
<dbReference type="EMBL" id="BLAE01000052">
    <property type="protein sequence ID" value="GES13954.1"/>
    <property type="molecule type" value="Genomic_DNA"/>
</dbReference>
<dbReference type="InterPro" id="IPR052741">
    <property type="entry name" value="Mitochondrial_HTD2"/>
</dbReference>
<dbReference type="PANTHER" id="PTHR28152:SF1">
    <property type="entry name" value="HYDROXYACYL-THIOESTER DEHYDRATASE TYPE 2, MITOCHONDRIAL"/>
    <property type="match status" value="1"/>
</dbReference>
<dbReference type="InterPro" id="IPR029069">
    <property type="entry name" value="HotDog_dom_sf"/>
</dbReference>
<evidence type="ECO:0000259" key="2">
    <source>
        <dbReference type="Pfam" id="PF13452"/>
    </source>
</evidence>
<accession>A0A5M3WYD3</accession>
<evidence type="ECO:0000313" key="3">
    <source>
        <dbReference type="EMBL" id="GES13954.1"/>
    </source>
</evidence>
<feature type="region of interest" description="Disordered" evidence="1">
    <location>
        <begin position="54"/>
        <end position="75"/>
    </location>
</feature>
<keyword evidence="4" id="KW-1185">Reference proteome</keyword>
<dbReference type="InterPro" id="IPR039569">
    <property type="entry name" value="FAS1-like_DH_region"/>
</dbReference>